<dbReference type="RefSeq" id="WP_278229280.1">
    <property type="nucleotide sequence ID" value="NZ_JAOWLY010000013.1"/>
</dbReference>
<dbReference type="PANTHER" id="PTHR11079:SF162">
    <property type="entry name" value="RIBOFLAVIN BIOSYNTHESIS PROTEIN PYRD, CHLOROPLASTIC"/>
    <property type="match status" value="1"/>
</dbReference>
<comment type="caution">
    <text evidence="2">The sequence shown here is derived from an EMBL/GenBank/DDBJ whole genome shotgun (WGS) entry which is preliminary data.</text>
</comment>
<evidence type="ECO:0000313" key="3">
    <source>
        <dbReference type="Proteomes" id="UP001152614"/>
    </source>
</evidence>
<dbReference type="AlphaFoldDB" id="A0A9X4NJE4"/>
<accession>A0A9X4NJE4</accession>
<evidence type="ECO:0000313" key="2">
    <source>
        <dbReference type="EMBL" id="MDG4984794.1"/>
    </source>
</evidence>
<dbReference type="Gene3D" id="3.40.140.10">
    <property type="entry name" value="Cytidine Deaminase, domain 2"/>
    <property type="match status" value="1"/>
</dbReference>
<gene>
    <name evidence="2" type="ORF">OGZ51_11630</name>
</gene>
<reference evidence="2" key="1">
    <citation type="submission" date="2022-10" db="EMBL/GenBank/DDBJ databases">
        <authorList>
            <person name="Turner M.S."/>
            <person name="Huang W."/>
        </authorList>
    </citation>
    <scope>NUCLEOTIDE SEQUENCE</scope>
    <source>
        <strain evidence="2">3</strain>
    </source>
</reference>
<dbReference type="SUPFAM" id="SSF53927">
    <property type="entry name" value="Cytidine deaminase-like"/>
    <property type="match status" value="1"/>
</dbReference>
<dbReference type="InterPro" id="IPR002125">
    <property type="entry name" value="CMP_dCMP_dom"/>
</dbReference>
<protein>
    <submittedName>
        <fullName evidence="2">Nucleoside deaminase</fullName>
    </submittedName>
</protein>
<sequence length="149" mass="16582">MKHPNEEIMSKLIERQWTRHSIQSAIVTPEGNIICIGETTVNEHHDPTAHAEVNSIRNACKQLGISNFPSGYWLYSTFEPCPLCSSAAIWAGIDGIVYANNPDYRGKEPNWSFLSCKDVLAAGSSIHSVSLIPDFKIDDIKGYFTRNGK</sequence>
<dbReference type="PROSITE" id="PS51747">
    <property type="entry name" value="CYT_DCMP_DEAMINASES_2"/>
    <property type="match status" value="1"/>
</dbReference>
<dbReference type="Proteomes" id="UP001152614">
    <property type="component" value="Unassembled WGS sequence"/>
</dbReference>
<name>A0A9X4NJE4_9LACT</name>
<dbReference type="EMBL" id="JAOWLY010000013">
    <property type="protein sequence ID" value="MDG4984794.1"/>
    <property type="molecule type" value="Genomic_DNA"/>
</dbReference>
<organism evidence="2 3">
    <name type="scientific">Lactococcus lactis</name>
    <dbReference type="NCBI Taxonomy" id="1358"/>
    <lineage>
        <taxon>Bacteria</taxon>
        <taxon>Bacillati</taxon>
        <taxon>Bacillota</taxon>
        <taxon>Bacilli</taxon>
        <taxon>Lactobacillales</taxon>
        <taxon>Streptococcaceae</taxon>
        <taxon>Lactococcus</taxon>
    </lineage>
</organism>
<feature type="domain" description="CMP/dCMP-type deaminase" evidence="1">
    <location>
        <begin position="3"/>
        <end position="127"/>
    </location>
</feature>
<proteinExistence type="predicted"/>
<dbReference type="Pfam" id="PF00383">
    <property type="entry name" value="dCMP_cyt_deam_1"/>
    <property type="match status" value="1"/>
</dbReference>
<reference evidence="2" key="2">
    <citation type="journal article" date="2023" name="Food Microbiol.">
        <title>Evaluation of the fermentation potential of lactic acid bacteria isolated from herbs, fruits and vegetables as starter cultures in nut-based milk alternatives.</title>
        <authorList>
            <person name="Huang W."/>
            <person name="Dong A."/>
            <person name="Pham H.T."/>
            <person name="Zhou C."/>
            <person name="Huo Z."/>
            <person name="Watjen A.P."/>
            <person name="Prakash S."/>
            <person name="Bang-Berthelsen C.H."/>
            <person name="Turner M.S."/>
        </authorList>
    </citation>
    <scope>NUCLEOTIDE SEQUENCE</scope>
    <source>
        <strain evidence="2">3</strain>
    </source>
</reference>
<dbReference type="GO" id="GO:0003824">
    <property type="term" value="F:catalytic activity"/>
    <property type="evidence" value="ECO:0007669"/>
    <property type="project" value="InterPro"/>
</dbReference>
<dbReference type="PANTHER" id="PTHR11079">
    <property type="entry name" value="CYTOSINE DEAMINASE FAMILY MEMBER"/>
    <property type="match status" value="1"/>
</dbReference>
<dbReference type="InterPro" id="IPR016193">
    <property type="entry name" value="Cytidine_deaminase-like"/>
</dbReference>
<evidence type="ECO:0000259" key="1">
    <source>
        <dbReference type="PROSITE" id="PS51747"/>
    </source>
</evidence>
<dbReference type="CDD" id="cd01285">
    <property type="entry name" value="nucleoside_deaminase"/>
    <property type="match status" value="1"/>
</dbReference>